<dbReference type="OrthoDB" id="269405at2759"/>
<feature type="domain" description="NAA35-like TPR repeats" evidence="5">
    <location>
        <begin position="312"/>
        <end position="474"/>
    </location>
</feature>
<organism evidence="6 7">
    <name type="scientific">Amanita thiersii Skay4041</name>
    <dbReference type="NCBI Taxonomy" id="703135"/>
    <lineage>
        <taxon>Eukaryota</taxon>
        <taxon>Fungi</taxon>
        <taxon>Dikarya</taxon>
        <taxon>Basidiomycota</taxon>
        <taxon>Agaricomycotina</taxon>
        <taxon>Agaricomycetes</taxon>
        <taxon>Agaricomycetidae</taxon>
        <taxon>Agaricales</taxon>
        <taxon>Pluteineae</taxon>
        <taxon>Amanitaceae</taxon>
        <taxon>Amanita</taxon>
    </lineage>
</organism>
<accession>A0A2A9NRG6</accession>
<evidence type="ECO:0000313" key="7">
    <source>
        <dbReference type="Proteomes" id="UP000242287"/>
    </source>
</evidence>
<protein>
    <recommendedName>
        <fullName evidence="8">Mak10 subunit, NatC N(Alpha)-terminal acetyltransferase</fullName>
    </recommendedName>
</protein>
<comment type="subcellular location">
    <subcellularLocation>
        <location evidence="1">Cytoplasm</location>
    </subcellularLocation>
</comment>
<proteinExistence type="inferred from homology"/>
<evidence type="ECO:0000256" key="2">
    <source>
        <dbReference type="ARBA" id="ARBA00006289"/>
    </source>
</evidence>
<comment type="similarity">
    <text evidence="2">Belongs to the MAK10 family.</text>
</comment>
<sequence length="667" mass="77368">MAPDELHFMNGFGLFEAMSAIQIGEPRLDTGLIPHPDYPPSLHPLTPMLPQEICWILDRAFGYEMEWHTGRLLSNTVFTFIYVHELPNFEPDFEPILLPSSQDPSRPIELVTLVLRSAVQGLLKCCDLTWRELSSGGMLDTEDWHSDKCEVSLLEGVPTKSIISKLDETAHWILHSSKVPLDWKQPLRMRILLRKLLLQLMDCNNCRPRMSFGNLVIEAQKCLAYVRSNKVSEPETDSPARQAFDPATIRRLNIVVPVRRIPEPDHIKTWDYLEALFDDLDDLTRLVSTPSFVTWEAMANLRIWLSGSRKQLPFVRSIFQTTFYSGVLVLRGFTFSWLVDRFFFESLGVSYEFILKNIEKHWSNDNESFSVQKLEHVLFTVNHGQTHPRRYLMKSLINWQKLYGLLLDAASVLRSSGFPTSNILLRLPTVVLYWKLSTIREVIFSGFQLELYSPEETPFAYWYATQVIEAQLECLDDLCSVVSKASLASHEYEYQRKFLTALQLISSACFLATLPMMSCDWDRMRPNYYRRYKWAFQPEYDEIKAACIGAPNFYKFIRICLETVQPEALNPMPVEMVILAKMTLNNILDHGSLGGWAGLWTRERAQFIRRTAEICEELSDLPASYEDMEMFNIGLLQWNPERHPWFPSLSRTDADKRRKAYLKHLSD</sequence>
<keyword evidence="3" id="KW-0963">Cytoplasm</keyword>
<reference evidence="6 7" key="1">
    <citation type="submission" date="2014-02" db="EMBL/GenBank/DDBJ databases">
        <title>Transposable element dynamics among asymbiotic and ectomycorrhizal Amanita fungi.</title>
        <authorList>
            <consortium name="DOE Joint Genome Institute"/>
            <person name="Hess J."/>
            <person name="Skrede I."/>
            <person name="Wolfe B."/>
            <person name="LaButti K."/>
            <person name="Ohm R.A."/>
            <person name="Grigoriev I.V."/>
            <person name="Pringle A."/>
        </authorList>
    </citation>
    <scope>NUCLEOTIDE SEQUENCE [LARGE SCALE GENOMIC DNA]</scope>
    <source>
        <strain evidence="6 7">SKay4041</strain>
    </source>
</reference>
<evidence type="ECO:0000259" key="4">
    <source>
        <dbReference type="Pfam" id="PF04112"/>
    </source>
</evidence>
<dbReference type="AlphaFoldDB" id="A0A2A9NRG6"/>
<dbReference type="PANTHER" id="PTHR21373:SF0">
    <property type="entry name" value="N-ALPHA-ACETYLTRANSFERASE 35, NATC AUXILIARY SUBUNIT"/>
    <property type="match status" value="1"/>
</dbReference>
<keyword evidence="7" id="KW-1185">Reference proteome</keyword>
<feature type="domain" description="NAA35-like N-terminal" evidence="4">
    <location>
        <begin position="8"/>
        <end position="163"/>
    </location>
</feature>
<evidence type="ECO:0000313" key="6">
    <source>
        <dbReference type="EMBL" id="PFH53575.1"/>
    </source>
</evidence>
<dbReference type="Pfam" id="PF04112">
    <property type="entry name" value="Mak10"/>
    <property type="match status" value="1"/>
</dbReference>
<dbReference type="Pfam" id="PF25789">
    <property type="entry name" value="TPR_NAA35"/>
    <property type="match status" value="1"/>
</dbReference>
<gene>
    <name evidence="6" type="ORF">AMATHDRAFT_73372</name>
</gene>
<dbReference type="InterPro" id="IPR007244">
    <property type="entry name" value="Naa35_N"/>
</dbReference>
<dbReference type="PANTHER" id="PTHR21373">
    <property type="entry name" value="GLUCOSE REPRESSIBLE PROTEIN MAK10"/>
    <property type="match status" value="1"/>
</dbReference>
<name>A0A2A9NRG6_9AGAR</name>
<dbReference type="EMBL" id="KZ301973">
    <property type="protein sequence ID" value="PFH53575.1"/>
    <property type="molecule type" value="Genomic_DNA"/>
</dbReference>
<evidence type="ECO:0000256" key="1">
    <source>
        <dbReference type="ARBA" id="ARBA00004496"/>
    </source>
</evidence>
<dbReference type="InterPro" id="IPR057982">
    <property type="entry name" value="TPR_NAA35"/>
</dbReference>
<dbReference type="STRING" id="703135.A0A2A9NRG6"/>
<dbReference type="GO" id="GO:0031417">
    <property type="term" value="C:NatC complex"/>
    <property type="evidence" value="ECO:0007669"/>
    <property type="project" value="InterPro"/>
</dbReference>
<dbReference type="Proteomes" id="UP000242287">
    <property type="component" value="Unassembled WGS sequence"/>
</dbReference>
<dbReference type="InterPro" id="IPR057983">
    <property type="entry name" value="NAA35-like_N"/>
</dbReference>
<evidence type="ECO:0000259" key="5">
    <source>
        <dbReference type="Pfam" id="PF25789"/>
    </source>
</evidence>
<evidence type="ECO:0008006" key="8">
    <source>
        <dbReference type="Google" id="ProtNLM"/>
    </source>
</evidence>
<evidence type="ECO:0000256" key="3">
    <source>
        <dbReference type="ARBA" id="ARBA00022490"/>
    </source>
</evidence>